<dbReference type="AlphaFoldDB" id="A0A0K2SQ88"/>
<sequence>MRIRITCTLATPRPLGLAAGIGGPASTARAGMVGQVDGSMGCPPLGVRRSE</sequence>
<accession>A0A0K2SQ88</accession>
<gene>
    <name evidence="1" type="ORF">LIP_3481</name>
</gene>
<organism evidence="1 2">
    <name type="scientific">Limnochorda pilosa</name>
    <dbReference type="NCBI Taxonomy" id="1555112"/>
    <lineage>
        <taxon>Bacteria</taxon>
        <taxon>Bacillati</taxon>
        <taxon>Bacillota</taxon>
        <taxon>Limnochordia</taxon>
        <taxon>Limnochordales</taxon>
        <taxon>Limnochordaceae</taxon>
        <taxon>Limnochorda</taxon>
    </lineage>
</organism>
<dbReference type="EMBL" id="AP014924">
    <property type="protein sequence ID" value="BAS29293.1"/>
    <property type="molecule type" value="Genomic_DNA"/>
</dbReference>
<dbReference type="STRING" id="1555112.LIP_3481"/>
<dbReference type="KEGG" id="lpil:LIP_3481"/>
<name>A0A0K2SQ88_LIMPI</name>
<reference evidence="2" key="2">
    <citation type="journal article" date="2016" name="Int. J. Syst. Evol. Microbiol.">
        <title>Complete genome sequence and cell structure of Limnochorda pilosa, a Gram-negative spore-former within the phylum Firmicutes.</title>
        <authorList>
            <person name="Watanabe M."/>
            <person name="Kojima H."/>
            <person name="Fukui M."/>
        </authorList>
    </citation>
    <scope>NUCLEOTIDE SEQUENCE [LARGE SCALE GENOMIC DNA]</scope>
    <source>
        <strain evidence="2">HC45</strain>
    </source>
</reference>
<reference evidence="2" key="1">
    <citation type="submission" date="2015-07" db="EMBL/GenBank/DDBJ databases">
        <title>Complete genome sequence and phylogenetic analysis of Limnochorda pilosa.</title>
        <authorList>
            <person name="Watanabe M."/>
            <person name="Kojima H."/>
            <person name="Fukui M."/>
        </authorList>
    </citation>
    <scope>NUCLEOTIDE SEQUENCE [LARGE SCALE GENOMIC DNA]</scope>
    <source>
        <strain evidence="2">HC45</strain>
    </source>
</reference>
<protein>
    <submittedName>
        <fullName evidence="1">Uncharacterized protein</fullName>
    </submittedName>
</protein>
<proteinExistence type="predicted"/>
<dbReference type="Proteomes" id="UP000065807">
    <property type="component" value="Chromosome"/>
</dbReference>
<keyword evidence="2" id="KW-1185">Reference proteome</keyword>
<evidence type="ECO:0000313" key="2">
    <source>
        <dbReference type="Proteomes" id="UP000065807"/>
    </source>
</evidence>
<evidence type="ECO:0000313" key="1">
    <source>
        <dbReference type="EMBL" id="BAS29293.1"/>
    </source>
</evidence>